<dbReference type="EMBL" id="DF820465">
    <property type="protein sequence ID" value="GAK56961.1"/>
    <property type="molecule type" value="Genomic_DNA"/>
</dbReference>
<dbReference type="InterPro" id="IPR052018">
    <property type="entry name" value="PHP_domain"/>
</dbReference>
<dbReference type="STRING" id="1499967.U27_03925"/>
<dbReference type="SUPFAM" id="SSF89550">
    <property type="entry name" value="PHP domain-like"/>
    <property type="match status" value="1"/>
</dbReference>
<dbReference type="PANTHER" id="PTHR42924:SF3">
    <property type="entry name" value="POLYMERASE_HISTIDINOL PHOSPHATASE N-TERMINAL DOMAIN-CONTAINING PROTEIN"/>
    <property type="match status" value="1"/>
</dbReference>
<dbReference type="HOGENOM" id="CLU_097071_0_0_0"/>
<dbReference type="GO" id="GO:0035312">
    <property type="term" value="F:5'-3' DNA exonuclease activity"/>
    <property type="evidence" value="ECO:0007669"/>
    <property type="project" value="TreeGrafter"/>
</dbReference>
<dbReference type="Proteomes" id="UP000030661">
    <property type="component" value="Unassembled WGS sequence"/>
</dbReference>
<sequence length="250" mass="27662">MGVRPFVADLHIHSVLSPCGDYNMAPGPILEAAQDKQLDMIAITDHNSGENVKAFWKAAQCTEIVVLPGIEVTTEEEAHVLTLFDNLEALTAWQAIVYAALPSIKNNEDFFGVQVEVDARNNVVQIHDRFFAGTTSLSIDRVVNQVHAFGGLCIPAHVDKPVFSVISQLGAIPPDLDVIAVEIFRATPLDRARQDFPDLNRYSLVRSSDAHYLKDIGTARTTYYIETPTIQELRKALLHIDGRSFTVEPL</sequence>
<evidence type="ECO:0000259" key="1">
    <source>
        <dbReference type="SMART" id="SM00481"/>
    </source>
</evidence>
<organism evidence="2 3">
    <name type="scientific">Vecturithrix granuli</name>
    <dbReference type="NCBI Taxonomy" id="1499967"/>
    <lineage>
        <taxon>Bacteria</taxon>
        <taxon>Candidatus Moduliflexota</taxon>
        <taxon>Candidatus Vecturitrichia</taxon>
        <taxon>Candidatus Vecturitrichales</taxon>
        <taxon>Candidatus Vecturitrichaceae</taxon>
        <taxon>Candidatus Vecturithrix</taxon>
    </lineage>
</organism>
<feature type="domain" description="Polymerase/histidinol phosphatase N-terminal" evidence="1">
    <location>
        <begin position="8"/>
        <end position="76"/>
    </location>
</feature>
<proteinExistence type="predicted"/>
<dbReference type="Pfam" id="PF02811">
    <property type="entry name" value="PHP"/>
    <property type="match status" value="1"/>
</dbReference>
<evidence type="ECO:0000313" key="3">
    <source>
        <dbReference type="Proteomes" id="UP000030661"/>
    </source>
</evidence>
<dbReference type="InterPro" id="IPR003141">
    <property type="entry name" value="Pol/His_phosphatase_N"/>
</dbReference>
<keyword evidence="3" id="KW-1185">Reference proteome</keyword>
<dbReference type="SMART" id="SM00481">
    <property type="entry name" value="POLIIIAc"/>
    <property type="match status" value="1"/>
</dbReference>
<dbReference type="Gene3D" id="3.20.20.140">
    <property type="entry name" value="Metal-dependent hydrolases"/>
    <property type="match status" value="1"/>
</dbReference>
<dbReference type="InterPro" id="IPR004013">
    <property type="entry name" value="PHP_dom"/>
</dbReference>
<protein>
    <submittedName>
        <fullName evidence="2">PHP C-terminal domain protein</fullName>
    </submittedName>
</protein>
<gene>
    <name evidence="2" type="ORF">U27_03925</name>
</gene>
<dbReference type="InterPro" id="IPR016195">
    <property type="entry name" value="Pol/histidinol_Pase-like"/>
</dbReference>
<reference evidence="2 3" key="1">
    <citation type="journal article" date="2015" name="PeerJ">
        <title>First genomic representation of candidate bacterial phylum KSB3 points to enhanced environmental sensing as a trigger of wastewater bulking.</title>
        <authorList>
            <person name="Sekiguchi Y."/>
            <person name="Ohashi A."/>
            <person name="Parks D.H."/>
            <person name="Yamauchi T."/>
            <person name="Tyson G.W."/>
            <person name="Hugenholtz P."/>
        </authorList>
    </citation>
    <scope>NUCLEOTIDE SEQUENCE [LARGE SCALE GENOMIC DNA]</scope>
</reference>
<name>A0A081BXA6_VECG1</name>
<dbReference type="GO" id="GO:0004534">
    <property type="term" value="F:5'-3' RNA exonuclease activity"/>
    <property type="evidence" value="ECO:0007669"/>
    <property type="project" value="TreeGrafter"/>
</dbReference>
<evidence type="ECO:0000313" key="2">
    <source>
        <dbReference type="EMBL" id="GAK56961.1"/>
    </source>
</evidence>
<dbReference type="CDD" id="cd07432">
    <property type="entry name" value="PHP_HisPPase"/>
    <property type="match status" value="1"/>
</dbReference>
<dbReference type="AlphaFoldDB" id="A0A081BXA6"/>
<accession>A0A081BXA6</accession>
<dbReference type="eggNOG" id="COG0613">
    <property type="taxonomic scope" value="Bacteria"/>
</dbReference>
<dbReference type="PANTHER" id="PTHR42924">
    <property type="entry name" value="EXONUCLEASE"/>
    <property type="match status" value="1"/>
</dbReference>